<evidence type="ECO:0000256" key="1">
    <source>
        <dbReference type="SAM" id="MobiDB-lite"/>
    </source>
</evidence>
<reference evidence="2 3" key="1">
    <citation type="journal article" date="2015" name="Proc. Natl. Acad. Sci. U.S.A.">
        <title>The resurrection genome of Boea hygrometrica: A blueprint for survival of dehydration.</title>
        <authorList>
            <person name="Xiao L."/>
            <person name="Yang G."/>
            <person name="Zhang L."/>
            <person name="Yang X."/>
            <person name="Zhao S."/>
            <person name="Ji Z."/>
            <person name="Zhou Q."/>
            <person name="Hu M."/>
            <person name="Wang Y."/>
            <person name="Chen M."/>
            <person name="Xu Y."/>
            <person name="Jin H."/>
            <person name="Xiao X."/>
            <person name="Hu G."/>
            <person name="Bao F."/>
            <person name="Hu Y."/>
            <person name="Wan P."/>
            <person name="Li L."/>
            <person name="Deng X."/>
            <person name="Kuang T."/>
            <person name="Xiang C."/>
            <person name="Zhu J.K."/>
            <person name="Oliver M.J."/>
            <person name="He Y."/>
        </authorList>
    </citation>
    <scope>NUCLEOTIDE SEQUENCE [LARGE SCALE GENOMIC DNA]</scope>
    <source>
        <strain evidence="3">cv. XS01</strain>
    </source>
</reference>
<name>A0A2Z7BLA6_9LAMI</name>
<protein>
    <submittedName>
        <fullName evidence="2">Uncharacterized protein</fullName>
    </submittedName>
</protein>
<proteinExistence type="predicted"/>
<sequence>MGIDQLALHSVQLGYLKILQVGNTDPKDTKAGKEIRGPISPSLLGGRNSNPAVTTPMIALDFSGTTHLSANHNVALNRDINQSMWLKIFLKARHNSTFADQLSPGFLNPGRSYPKPKSKSYREIKKYRVPLDEENRTTLLLAIFSKVELQPPIGACLEAKQVTPVTLISLLGSFSDYVRRFLGYSAGRGVDPAGGDPGSGLTVSVFETSLGNHHDWVPCCWEIGHCLCRIALLTALRVG</sequence>
<organism evidence="2 3">
    <name type="scientific">Dorcoceras hygrometricum</name>
    <dbReference type="NCBI Taxonomy" id="472368"/>
    <lineage>
        <taxon>Eukaryota</taxon>
        <taxon>Viridiplantae</taxon>
        <taxon>Streptophyta</taxon>
        <taxon>Embryophyta</taxon>
        <taxon>Tracheophyta</taxon>
        <taxon>Spermatophyta</taxon>
        <taxon>Magnoliopsida</taxon>
        <taxon>eudicotyledons</taxon>
        <taxon>Gunneridae</taxon>
        <taxon>Pentapetalae</taxon>
        <taxon>asterids</taxon>
        <taxon>lamiids</taxon>
        <taxon>Lamiales</taxon>
        <taxon>Gesneriaceae</taxon>
        <taxon>Didymocarpoideae</taxon>
        <taxon>Trichosporeae</taxon>
        <taxon>Loxocarpinae</taxon>
        <taxon>Dorcoceras</taxon>
    </lineage>
</organism>
<dbReference type="AlphaFoldDB" id="A0A2Z7BLA6"/>
<feature type="region of interest" description="Disordered" evidence="1">
    <location>
        <begin position="27"/>
        <end position="48"/>
    </location>
</feature>
<evidence type="ECO:0000313" key="3">
    <source>
        <dbReference type="Proteomes" id="UP000250235"/>
    </source>
</evidence>
<keyword evidence="3" id="KW-1185">Reference proteome</keyword>
<dbReference type="EMBL" id="KV005192">
    <property type="protein sequence ID" value="KZV34159.1"/>
    <property type="molecule type" value="Genomic_DNA"/>
</dbReference>
<gene>
    <name evidence="2" type="ORF">F511_40295</name>
</gene>
<evidence type="ECO:0000313" key="2">
    <source>
        <dbReference type="EMBL" id="KZV34159.1"/>
    </source>
</evidence>
<feature type="compositionally biased region" description="Basic and acidic residues" evidence="1">
    <location>
        <begin position="27"/>
        <end position="36"/>
    </location>
</feature>
<dbReference type="Proteomes" id="UP000250235">
    <property type="component" value="Unassembled WGS sequence"/>
</dbReference>
<accession>A0A2Z7BLA6</accession>